<organism evidence="12 13">
    <name type="scientific">Nitrospira defluvii</name>
    <dbReference type="NCBI Taxonomy" id="330214"/>
    <lineage>
        <taxon>Bacteria</taxon>
        <taxon>Pseudomonadati</taxon>
        <taxon>Nitrospirota</taxon>
        <taxon>Nitrospiria</taxon>
        <taxon>Nitrospirales</taxon>
        <taxon>Nitrospiraceae</taxon>
        <taxon>Nitrospira</taxon>
    </lineage>
</organism>
<gene>
    <name evidence="12" type="ORF">NIDE1029</name>
</gene>
<dbReference type="InterPro" id="IPR003374">
    <property type="entry name" value="ApbE-like_sf"/>
</dbReference>
<evidence type="ECO:0000256" key="2">
    <source>
        <dbReference type="ARBA" id="ARBA00016337"/>
    </source>
</evidence>
<evidence type="ECO:0000256" key="9">
    <source>
        <dbReference type="ARBA" id="ARBA00048540"/>
    </source>
</evidence>
<comment type="cofactor">
    <cofactor evidence="11">
        <name>Mg(2+)</name>
        <dbReference type="ChEBI" id="CHEBI:18420"/>
    </cofactor>
    <cofactor evidence="11">
        <name>Mn(2+)</name>
        <dbReference type="ChEBI" id="CHEBI:29035"/>
    </cofactor>
    <text evidence="11">Magnesium. Can also use manganese.</text>
</comment>
<keyword evidence="5 10" id="KW-0479">Metal-binding</keyword>
<evidence type="ECO:0000313" key="12">
    <source>
        <dbReference type="EMBL" id="CBK40790.1"/>
    </source>
</evidence>
<evidence type="ECO:0000256" key="6">
    <source>
        <dbReference type="ARBA" id="ARBA00022827"/>
    </source>
</evidence>
<reference evidence="12 13" key="1">
    <citation type="journal article" date="2010" name="Proc. Natl. Acad. Sci. U.S.A.">
        <title>A Nitrospira metagenome illuminates the physiology and evolution of globally important nitrite-oxidizing bacteria.</title>
        <authorList>
            <person name="Lucker S."/>
            <person name="Wagner M."/>
            <person name="Maixner F."/>
            <person name="Pelletier E."/>
            <person name="Koch H."/>
            <person name="Vacherie B."/>
            <person name="Rattei T."/>
            <person name="Sinninghe Damste J."/>
            <person name="Spieck E."/>
            <person name="Le Paslier D."/>
            <person name="Daims H."/>
        </authorList>
    </citation>
    <scope>NUCLEOTIDE SEQUENCE [LARGE SCALE GENOMIC DNA]</scope>
</reference>
<keyword evidence="3 10" id="KW-0285">Flavoprotein</keyword>
<name>D8PC31_9BACT</name>
<keyword evidence="4 10" id="KW-0808">Transferase</keyword>
<dbReference type="OrthoDB" id="9778595at2"/>
<evidence type="ECO:0000256" key="1">
    <source>
        <dbReference type="ARBA" id="ARBA00011955"/>
    </source>
</evidence>
<keyword evidence="7 10" id="KW-0460">Magnesium</keyword>
<dbReference type="STRING" id="330214.NIDE1029"/>
<evidence type="ECO:0000313" key="13">
    <source>
        <dbReference type="Proteomes" id="UP000001660"/>
    </source>
</evidence>
<feature type="binding site" evidence="11">
    <location>
        <position position="213"/>
    </location>
    <ligand>
        <name>Mg(2+)</name>
        <dbReference type="ChEBI" id="CHEBI:18420"/>
    </ligand>
</feature>
<dbReference type="KEGG" id="nde:NIDE1029"/>
<evidence type="ECO:0000256" key="11">
    <source>
        <dbReference type="PIRSR" id="PIRSR006268-2"/>
    </source>
</evidence>
<dbReference type="SUPFAM" id="SSF143631">
    <property type="entry name" value="ApbE-like"/>
    <property type="match status" value="1"/>
</dbReference>
<dbReference type="PANTHER" id="PTHR30040">
    <property type="entry name" value="THIAMINE BIOSYNTHESIS LIPOPROTEIN APBE"/>
    <property type="match status" value="1"/>
</dbReference>
<evidence type="ECO:0000256" key="7">
    <source>
        <dbReference type="ARBA" id="ARBA00022842"/>
    </source>
</evidence>
<proteinExistence type="inferred from homology"/>
<evidence type="ECO:0000256" key="4">
    <source>
        <dbReference type="ARBA" id="ARBA00022679"/>
    </source>
</evidence>
<evidence type="ECO:0000256" key="8">
    <source>
        <dbReference type="ARBA" id="ARBA00031306"/>
    </source>
</evidence>
<keyword evidence="12" id="KW-0449">Lipoprotein</keyword>
<dbReference type="Pfam" id="PF02424">
    <property type="entry name" value="ApbE"/>
    <property type="match status" value="1"/>
</dbReference>
<keyword evidence="13" id="KW-1185">Reference proteome</keyword>
<dbReference type="eggNOG" id="COG1477">
    <property type="taxonomic scope" value="Bacteria"/>
</dbReference>
<accession>D8PC31</accession>
<sequence>MPRRENQRRVAQMKLCELLSAKHGLFVLFVGGGEVSIRYRFAVISGIFLILFSSACTTTRSESAPIVVKRTQMQMGTLVTITSVAPDRRRAQDAASAGFQEIHRLEELISTWIATSELSRANAAAGRAAVSLSRDTMKVLEASLQMARMTEGGFNILVGPAVEAWSVLDRPTIPSDAVLQAVRPLTDLRELHLNVAEGTVYLAKPGMRVDVGGIGKGFAADMAVAAMQKAGATAGVVALSGDIRTFGGLPGGVKFPFGIRHPRHEEAVLAFIDLQDEAISTAGDYERYFERDGVRYHHILDPITLQPARDCQSVTVVARDGMTADGLDTGIFVMGRERGLALVERLPGVGAVIVDRDGKVWVSSYLKGRVRMNDGIE</sequence>
<dbReference type="PIRSF" id="PIRSF006268">
    <property type="entry name" value="ApbE"/>
    <property type="match status" value="1"/>
</dbReference>
<dbReference type="HOGENOM" id="CLU_044403_1_2_0"/>
<evidence type="ECO:0000256" key="10">
    <source>
        <dbReference type="PIRNR" id="PIRNR006268"/>
    </source>
</evidence>
<dbReference type="Gene3D" id="3.10.520.10">
    <property type="entry name" value="ApbE-like domains"/>
    <property type="match status" value="1"/>
</dbReference>
<comment type="catalytic activity">
    <reaction evidence="9 10">
        <text>L-threonyl-[protein] + FAD = FMN-L-threonyl-[protein] + AMP + H(+)</text>
        <dbReference type="Rhea" id="RHEA:36847"/>
        <dbReference type="Rhea" id="RHEA-COMP:11060"/>
        <dbReference type="Rhea" id="RHEA-COMP:11061"/>
        <dbReference type="ChEBI" id="CHEBI:15378"/>
        <dbReference type="ChEBI" id="CHEBI:30013"/>
        <dbReference type="ChEBI" id="CHEBI:57692"/>
        <dbReference type="ChEBI" id="CHEBI:74257"/>
        <dbReference type="ChEBI" id="CHEBI:456215"/>
        <dbReference type="EC" id="2.7.1.180"/>
    </reaction>
</comment>
<dbReference type="GO" id="GO:0016740">
    <property type="term" value="F:transferase activity"/>
    <property type="evidence" value="ECO:0007669"/>
    <property type="project" value="UniProtKB-UniRule"/>
</dbReference>
<dbReference type="EC" id="2.7.1.180" evidence="1 10"/>
<dbReference type="AlphaFoldDB" id="D8PC31"/>
<dbReference type="Proteomes" id="UP000001660">
    <property type="component" value="Chromosome"/>
</dbReference>
<dbReference type="EMBL" id="FP929003">
    <property type="protein sequence ID" value="CBK40790.1"/>
    <property type="molecule type" value="Genomic_DNA"/>
</dbReference>
<feature type="binding site" evidence="11">
    <location>
        <position position="329"/>
    </location>
    <ligand>
        <name>Mg(2+)</name>
        <dbReference type="ChEBI" id="CHEBI:18420"/>
    </ligand>
</feature>
<evidence type="ECO:0000256" key="3">
    <source>
        <dbReference type="ARBA" id="ARBA00022630"/>
    </source>
</evidence>
<comment type="similarity">
    <text evidence="10">Belongs to the ApbE family.</text>
</comment>
<dbReference type="InterPro" id="IPR024932">
    <property type="entry name" value="ApbE"/>
</dbReference>
<keyword evidence="6 10" id="KW-0274">FAD</keyword>
<protein>
    <recommendedName>
        <fullName evidence="2 10">FAD:protein FMN transferase</fullName>
        <ecNumber evidence="1 10">2.7.1.180</ecNumber>
    </recommendedName>
    <alternativeName>
        <fullName evidence="8 10">Flavin transferase</fullName>
    </alternativeName>
</protein>
<dbReference type="GO" id="GO:0046872">
    <property type="term" value="F:metal ion binding"/>
    <property type="evidence" value="ECO:0007669"/>
    <property type="project" value="UniProtKB-UniRule"/>
</dbReference>
<evidence type="ECO:0000256" key="5">
    <source>
        <dbReference type="ARBA" id="ARBA00022723"/>
    </source>
</evidence>
<dbReference type="PANTHER" id="PTHR30040:SF2">
    <property type="entry name" value="FAD:PROTEIN FMN TRANSFERASE"/>
    <property type="match status" value="1"/>
</dbReference>
<feature type="binding site" evidence="11">
    <location>
        <position position="325"/>
    </location>
    <ligand>
        <name>Mg(2+)</name>
        <dbReference type="ChEBI" id="CHEBI:18420"/>
    </ligand>
</feature>